<sequence length="99" mass="10499">MSIVPLGLGESVSKYVAQCVELVDKSGLDYELHSMGTIVEGELPEVLSLMQSCIEKIAESSNRVTCTAKLDYRQGPGGRLAAKVASVESKLGKKSAKPS</sequence>
<comment type="similarity">
    <text evidence="1">Belongs to the UPF0045 family.</text>
</comment>
<dbReference type="PANTHER" id="PTHR33777:SF1">
    <property type="entry name" value="UPF0045 PROTEIN ECM15"/>
    <property type="match status" value="1"/>
</dbReference>
<dbReference type="Proteomes" id="UP001155241">
    <property type="component" value="Unassembled WGS sequence"/>
</dbReference>
<evidence type="ECO:0000313" key="3">
    <source>
        <dbReference type="EMBL" id="MCO6043821.1"/>
    </source>
</evidence>
<dbReference type="PANTHER" id="PTHR33777">
    <property type="entry name" value="UPF0045 PROTEIN ECM15"/>
    <property type="match status" value="1"/>
</dbReference>
<gene>
    <name evidence="3" type="ORF">NG895_07865</name>
</gene>
<dbReference type="SUPFAM" id="SSF89957">
    <property type="entry name" value="MTH1187/YkoF-like"/>
    <property type="match status" value="1"/>
</dbReference>
<organism evidence="3 4">
    <name type="scientific">Aeoliella straminimaris</name>
    <dbReference type="NCBI Taxonomy" id="2954799"/>
    <lineage>
        <taxon>Bacteria</taxon>
        <taxon>Pseudomonadati</taxon>
        <taxon>Planctomycetota</taxon>
        <taxon>Planctomycetia</taxon>
        <taxon>Pirellulales</taxon>
        <taxon>Lacipirellulaceae</taxon>
        <taxon>Aeoliella</taxon>
    </lineage>
</organism>
<dbReference type="EMBL" id="JAMXLR010000026">
    <property type="protein sequence ID" value="MCO6043821.1"/>
    <property type="molecule type" value="Genomic_DNA"/>
</dbReference>
<protein>
    <submittedName>
        <fullName evidence="3">MTH1187 family thiamine-binding protein</fullName>
    </submittedName>
</protein>
<reference evidence="3" key="1">
    <citation type="submission" date="2022-06" db="EMBL/GenBank/DDBJ databases">
        <title>Aeoliella straminimaris, a novel planctomycete from sediments.</title>
        <authorList>
            <person name="Vitorino I.R."/>
            <person name="Lage O.M."/>
        </authorList>
    </citation>
    <scope>NUCLEOTIDE SEQUENCE</scope>
    <source>
        <strain evidence="3">ICT_H6.2</strain>
    </source>
</reference>
<feature type="domain" description="Thiamine-binding protein" evidence="2">
    <location>
        <begin position="2"/>
        <end position="88"/>
    </location>
</feature>
<evidence type="ECO:0000256" key="1">
    <source>
        <dbReference type="ARBA" id="ARBA00010272"/>
    </source>
</evidence>
<dbReference type="InterPro" id="IPR051614">
    <property type="entry name" value="UPF0045_domain"/>
</dbReference>
<dbReference type="RefSeq" id="WP_252851925.1">
    <property type="nucleotide sequence ID" value="NZ_JAMXLR010000026.1"/>
</dbReference>
<dbReference type="GO" id="GO:0005829">
    <property type="term" value="C:cytosol"/>
    <property type="evidence" value="ECO:0007669"/>
    <property type="project" value="TreeGrafter"/>
</dbReference>
<dbReference type="InterPro" id="IPR029756">
    <property type="entry name" value="MTH1187/YkoF-like"/>
</dbReference>
<evidence type="ECO:0000259" key="2">
    <source>
        <dbReference type="Pfam" id="PF01910"/>
    </source>
</evidence>
<dbReference type="Pfam" id="PF01910">
    <property type="entry name" value="Thiamine_BP"/>
    <property type="match status" value="1"/>
</dbReference>
<dbReference type="Gene3D" id="3.30.70.930">
    <property type="match status" value="1"/>
</dbReference>
<keyword evidence="4" id="KW-1185">Reference proteome</keyword>
<dbReference type="InterPro" id="IPR002767">
    <property type="entry name" value="Thiamine_BP"/>
</dbReference>
<dbReference type="NCBIfam" id="TIGR00106">
    <property type="entry name" value="MTH1187 family thiamine-binding protein"/>
    <property type="match status" value="1"/>
</dbReference>
<accession>A0A9X2FDF2</accession>
<name>A0A9X2FDF2_9BACT</name>
<evidence type="ECO:0000313" key="4">
    <source>
        <dbReference type="Proteomes" id="UP001155241"/>
    </source>
</evidence>
<dbReference type="AlphaFoldDB" id="A0A9X2FDF2"/>
<comment type="caution">
    <text evidence="3">The sequence shown here is derived from an EMBL/GenBank/DDBJ whole genome shotgun (WGS) entry which is preliminary data.</text>
</comment>
<proteinExistence type="inferred from homology"/>